<sequence length="516" mass="54138">MFASRSPVGMYGRALALFGVCLALCIKQCEAADPEHTFQWGFANNLATDDFATCQNVPIEVVSLYSNDTSALGTPPYTMIAFELGGIPTVQNIGSDPKNLTWQVNHATGSTLMLTIIDSKNDTGGIPMQLYNVVDGSSTSCIPSKPDLSSVASLSPNVTDNLETCACWGLTVTGGTKPYTIVLSALDSPVITTVPMGDGDDVYTFPNRADPNGQLMASIYDATGVWGVSTKTVHTFGSTDVDCPGLISNSKTKAQVEKQQADAAAQLAAENRSHRRTLILGVVLGITLPLILITAVAIWWWRRRKLLTDHSRGIWDGQDTVVRAWDVPARAPDGEQPGTGHTEMREAPSPPFSSPSAKNLSSYAANIGTNGYTVPLLSHSLSAGTTSDYSPALSSSDAGPSSGDYSNFGFSAATATTELSAARRKALEAHGERLSGLHSQGSSASLRHIASGSSQLPPGASPAATPGLSMASLDPDVQPDIIIQHHDGGAGVVHELPPPYIDRSAGGAGKRQSETE</sequence>
<name>A0ABP1D4I2_9APHY</name>
<protein>
    <recommendedName>
        <fullName evidence="6">Mid2 domain-containing protein</fullName>
    </recommendedName>
</protein>
<evidence type="ECO:0008006" key="6">
    <source>
        <dbReference type="Google" id="ProtNLM"/>
    </source>
</evidence>
<feature type="signal peptide" evidence="3">
    <location>
        <begin position="1"/>
        <end position="31"/>
    </location>
</feature>
<accession>A0ABP1D4I2</accession>
<reference evidence="5" key="1">
    <citation type="submission" date="2024-04" db="EMBL/GenBank/DDBJ databases">
        <authorList>
            <person name="Shaw F."/>
            <person name="Minotto A."/>
        </authorList>
    </citation>
    <scope>NUCLEOTIDE SEQUENCE [LARGE SCALE GENOMIC DNA]</scope>
</reference>
<gene>
    <name evidence="4" type="ORF">GFSPODELE1_LOCUS4240</name>
</gene>
<proteinExistence type="predicted"/>
<dbReference type="EMBL" id="OZ037945">
    <property type="protein sequence ID" value="CAL1702811.1"/>
    <property type="molecule type" value="Genomic_DNA"/>
</dbReference>
<feature type="chain" id="PRO_5045752692" description="Mid2 domain-containing protein" evidence="3">
    <location>
        <begin position="32"/>
        <end position="516"/>
    </location>
</feature>
<evidence type="ECO:0000256" key="2">
    <source>
        <dbReference type="SAM" id="Phobius"/>
    </source>
</evidence>
<keyword evidence="2" id="KW-0472">Membrane</keyword>
<feature type="region of interest" description="Disordered" evidence="1">
    <location>
        <begin position="496"/>
        <end position="516"/>
    </location>
</feature>
<organism evidence="4 5">
    <name type="scientific">Somion occarium</name>
    <dbReference type="NCBI Taxonomy" id="3059160"/>
    <lineage>
        <taxon>Eukaryota</taxon>
        <taxon>Fungi</taxon>
        <taxon>Dikarya</taxon>
        <taxon>Basidiomycota</taxon>
        <taxon>Agaricomycotina</taxon>
        <taxon>Agaricomycetes</taxon>
        <taxon>Polyporales</taxon>
        <taxon>Cerrenaceae</taxon>
        <taxon>Somion</taxon>
    </lineage>
</organism>
<keyword evidence="2" id="KW-1133">Transmembrane helix</keyword>
<feature type="compositionally biased region" description="Polar residues" evidence="1">
    <location>
        <begin position="437"/>
        <end position="456"/>
    </location>
</feature>
<evidence type="ECO:0000256" key="1">
    <source>
        <dbReference type="SAM" id="MobiDB-lite"/>
    </source>
</evidence>
<keyword evidence="2" id="KW-0812">Transmembrane</keyword>
<keyword evidence="3" id="KW-0732">Signal</keyword>
<keyword evidence="5" id="KW-1185">Reference proteome</keyword>
<evidence type="ECO:0000313" key="4">
    <source>
        <dbReference type="EMBL" id="CAL1702811.1"/>
    </source>
</evidence>
<feature type="region of interest" description="Disordered" evidence="1">
    <location>
        <begin position="328"/>
        <end position="357"/>
    </location>
</feature>
<feature type="transmembrane region" description="Helical" evidence="2">
    <location>
        <begin position="278"/>
        <end position="301"/>
    </location>
</feature>
<evidence type="ECO:0000256" key="3">
    <source>
        <dbReference type="SAM" id="SignalP"/>
    </source>
</evidence>
<evidence type="ECO:0000313" key="5">
    <source>
        <dbReference type="Proteomes" id="UP001497453"/>
    </source>
</evidence>
<feature type="region of interest" description="Disordered" evidence="1">
    <location>
        <begin position="431"/>
        <end position="473"/>
    </location>
</feature>
<dbReference type="Proteomes" id="UP001497453">
    <property type="component" value="Chromosome 2"/>
</dbReference>